<proteinExistence type="predicted"/>
<evidence type="ECO:0000313" key="1">
    <source>
        <dbReference type="EMBL" id="PPQ71500.1"/>
    </source>
</evidence>
<sequence>MSPPMIFEAFDAHADPANRPIIADFLNDVLQSEPGDEGLDERRLFLPTVPHYEHLRDLSYTEYEALKSFIETMAIRMLRERGAITEVEVKHLALELDQFIRAKTVAQSFGRVCSLDDEHVGLFLDCLKRVDLSGERVVRAAGKDCAEKFLNALNAEQRAFFSAELHHYDAQIIVRQQQRLLVDPYNALGEANRVLALVDDLLDRAGIPVVPVANPPEPPSDGNFALHCERLRDRVRRARGVDLFPADDADDRGRVVGFAPGGGGREVYGADEEAL</sequence>
<dbReference type="Proteomes" id="UP000283269">
    <property type="component" value="Unassembled WGS sequence"/>
</dbReference>
<gene>
    <name evidence="1" type="ORF">CVT25_015152</name>
</gene>
<keyword evidence="2" id="KW-1185">Reference proteome</keyword>
<organism evidence="1 2">
    <name type="scientific">Psilocybe cyanescens</name>
    <dbReference type="NCBI Taxonomy" id="93625"/>
    <lineage>
        <taxon>Eukaryota</taxon>
        <taxon>Fungi</taxon>
        <taxon>Dikarya</taxon>
        <taxon>Basidiomycota</taxon>
        <taxon>Agaricomycotina</taxon>
        <taxon>Agaricomycetes</taxon>
        <taxon>Agaricomycetidae</taxon>
        <taxon>Agaricales</taxon>
        <taxon>Agaricineae</taxon>
        <taxon>Strophariaceae</taxon>
        <taxon>Psilocybe</taxon>
    </lineage>
</organism>
<protein>
    <submittedName>
        <fullName evidence="1">Uncharacterized protein</fullName>
    </submittedName>
</protein>
<reference evidence="1 2" key="1">
    <citation type="journal article" date="2018" name="Evol. Lett.">
        <title>Horizontal gene cluster transfer increased hallucinogenic mushroom diversity.</title>
        <authorList>
            <person name="Reynolds H.T."/>
            <person name="Vijayakumar V."/>
            <person name="Gluck-Thaler E."/>
            <person name="Korotkin H.B."/>
            <person name="Matheny P.B."/>
            <person name="Slot J.C."/>
        </authorList>
    </citation>
    <scope>NUCLEOTIDE SEQUENCE [LARGE SCALE GENOMIC DNA]</scope>
    <source>
        <strain evidence="1 2">2631</strain>
    </source>
</reference>
<name>A0A409VZ35_PSICY</name>
<accession>A0A409VZ35</accession>
<dbReference type="InParanoid" id="A0A409VZ35"/>
<dbReference type="EMBL" id="NHYD01003861">
    <property type="protein sequence ID" value="PPQ71500.1"/>
    <property type="molecule type" value="Genomic_DNA"/>
</dbReference>
<evidence type="ECO:0000313" key="2">
    <source>
        <dbReference type="Proteomes" id="UP000283269"/>
    </source>
</evidence>
<dbReference type="AlphaFoldDB" id="A0A409VZ35"/>
<comment type="caution">
    <text evidence="1">The sequence shown here is derived from an EMBL/GenBank/DDBJ whole genome shotgun (WGS) entry which is preliminary data.</text>
</comment>